<name>A0A9W6YYN0_AMBMO</name>
<organism evidence="2 3">
    <name type="scientific">Ambrosiozyma monospora</name>
    <name type="common">Yeast</name>
    <name type="synonym">Endomycopsis monosporus</name>
    <dbReference type="NCBI Taxonomy" id="43982"/>
    <lineage>
        <taxon>Eukaryota</taxon>
        <taxon>Fungi</taxon>
        <taxon>Dikarya</taxon>
        <taxon>Ascomycota</taxon>
        <taxon>Saccharomycotina</taxon>
        <taxon>Pichiomycetes</taxon>
        <taxon>Pichiales</taxon>
        <taxon>Pichiaceae</taxon>
        <taxon>Ambrosiozyma</taxon>
    </lineage>
</organism>
<feature type="compositionally biased region" description="Low complexity" evidence="1">
    <location>
        <begin position="177"/>
        <end position="208"/>
    </location>
</feature>
<accession>A0A9W6YYN0</accession>
<feature type="compositionally biased region" description="Low complexity" evidence="1">
    <location>
        <begin position="359"/>
        <end position="370"/>
    </location>
</feature>
<evidence type="ECO:0000256" key="1">
    <source>
        <dbReference type="SAM" id="MobiDB-lite"/>
    </source>
</evidence>
<feature type="region of interest" description="Disordered" evidence="1">
    <location>
        <begin position="1"/>
        <end position="25"/>
    </location>
</feature>
<dbReference type="AlphaFoldDB" id="A0A9W6YYN0"/>
<feature type="compositionally biased region" description="Polar residues" evidence="1">
    <location>
        <begin position="166"/>
        <end position="176"/>
    </location>
</feature>
<sequence>MGLGDILSRRPSRRSRNSGVYYNNQQYSPSNVYDYDNPNTIMDPNKLTAFQAATAAAGASSRSKSMTSASGAAAAAALRGQVNSPNLSRPASVNGGRTMSLSSRTFRNPDQLRRANSLTSPSSVGHSHNPYLQRKQQQQQHKQQLYGTRTGQGNNTRLNSLNSNSARPPTTRFNPGSRTNSLTSNSSRFSTGGTHKTTTTTTKRTGITPEGKSYTTIIKTTKQEDFDGRTRSITKTTVQKRGDLEIVKKTVIKPYAEDSYDDGIDDDIDVDVVNEVPDLNDETFDDDFYQDNTIGMDSPGGIDLPLEDIVEEEPTQTYDEHLYDSYMEGSPDSTAKLQKQRQQQQQLSRLNAPPVFALPTNSQSSSPTSSKEFNNDLNGDSSHLQAPIDMRIPGEPTRDHIGRHQYRELPSCSTGFWSSSNQ</sequence>
<feature type="region of interest" description="Disordered" evidence="1">
    <location>
        <begin position="324"/>
        <end position="402"/>
    </location>
</feature>
<gene>
    <name evidence="2" type="ORF">Amon01_000504000</name>
</gene>
<protein>
    <submittedName>
        <fullName evidence="2">Unnamed protein product</fullName>
    </submittedName>
</protein>
<keyword evidence="3" id="KW-1185">Reference proteome</keyword>
<dbReference type="Proteomes" id="UP001165063">
    <property type="component" value="Unassembled WGS sequence"/>
</dbReference>
<feature type="compositionally biased region" description="Low complexity" evidence="1">
    <location>
        <begin position="133"/>
        <end position="144"/>
    </location>
</feature>
<feature type="compositionally biased region" description="Polar residues" evidence="1">
    <location>
        <begin position="81"/>
        <end position="126"/>
    </location>
</feature>
<evidence type="ECO:0000313" key="3">
    <source>
        <dbReference type="Proteomes" id="UP001165063"/>
    </source>
</evidence>
<evidence type="ECO:0000313" key="2">
    <source>
        <dbReference type="EMBL" id="GMG38875.1"/>
    </source>
</evidence>
<comment type="caution">
    <text evidence="2">The sequence shown here is derived from an EMBL/GenBank/DDBJ whole genome shotgun (WGS) entry which is preliminary data.</text>
</comment>
<feature type="compositionally biased region" description="Polar residues" evidence="1">
    <location>
        <begin position="371"/>
        <end position="384"/>
    </location>
</feature>
<dbReference type="OrthoDB" id="3998288at2759"/>
<reference evidence="2" key="1">
    <citation type="submission" date="2023-04" db="EMBL/GenBank/DDBJ databases">
        <title>Ambrosiozyma monospora NBRC 1965.</title>
        <authorList>
            <person name="Ichikawa N."/>
            <person name="Sato H."/>
            <person name="Tonouchi N."/>
        </authorList>
    </citation>
    <scope>NUCLEOTIDE SEQUENCE</scope>
    <source>
        <strain evidence="2">NBRC 1965</strain>
    </source>
</reference>
<proteinExistence type="predicted"/>
<feature type="compositionally biased region" description="Low complexity" evidence="1">
    <location>
        <begin position="336"/>
        <end position="350"/>
    </location>
</feature>
<feature type="compositionally biased region" description="Polar residues" evidence="1">
    <location>
        <begin position="145"/>
        <end position="157"/>
    </location>
</feature>
<dbReference type="EMBL" id="BSXU01002623">
    <property type="protein sequence ID" value="GMG38875.1"/>
    <property type="molecule type" value="Genomic_DNA"/>
</dbReference>
<feature type="region of interest" description="Disordered" evidence="1">
    <location>
        <begin position="81"/>
        <end position="209"/>
    </location>
</feature>